<evidence type="ECO:0000256" key="3">
    <source>
        <dbReference type="ARBA" id="ARBA00022840"/>
    </source>
</evidence>
<keyword evidence="5" id="KW-0238">DNA-binding</keyword>
<keyword evidence="6" id="KW-0804">Transcription</keyword>
<dbReference type="NCBIfam" id="TIGR00244">
    <property type="entry name" value="transcriptional regulator NrdR"/>
    <property type="match status" value="1"/>
</dbReference>
<evidence type="ECO:0000313" key="10">
    <source>
        <dbReference type="EMBL" id="CAB4899605.1"/>
    </source>
</evidence>
<dbReference type="InterPro" id="IPR055173">
    <property type="entry name" value="NrdR-like_N"/>
</dbReference>
<evidence type="ECO:0000256" key="5">
    <source>
        <dbReference type="ARBA" id="ARBA00023125"/>
    </source>
</evidence>
<dbReference type="GO" id="GO:0045892">
    <property type="term" value="P:negative regulation of DNA-templated transcription"/>
    <property type="evidence" value="ECO:0007669"/>
    <property type="project" value="InterPro"/>
</dbReference>
<keyword evidence="2" id="KW-0547">Nucleotide-binding</keyword>
<proteinExistence type="inferred from homology"/>
<dbReference type="PANTHER" id="PTHR30455">
    <property type="entry name" value="TRANSCRIPTIONAL REPRESSOR NRDR"/>
    <property type="match status" value="1"/>
</dbReference>
<keyword evidence="1" id="KW-0678">Repressor</keyword>
<dbReference type="EMBL" id="CAEZYK010000002">
    <property type="protein sequence ID" value="CAB4712549.1"/>
    <property type="molecule type" value="Genomic_DNA"/>
</dbReference>
<evidence type="ECO:0000313" key="9">
    <source>
        <dbReference type="EMBL" id="CAB4712549.1"/>
    </source>
</evidence>
<dbReference type="Pfam" id="PF22811">
    <property type="entry name" value="Zn_ribbon_NrdR"/>
    <property type="match status" value="1"/>
</dbReference>
<reference evidence="9" key="1">
    <citation type="submission" date="2020-05" db="EMBL/GenBank/DDBJ databases">
        <authorList>
            <person name="Chiriac C."/>
            <person name="Salcher M."/>
            <person name="Ghai R."/>
            <person name="Kavagutti S V."/>
        </authorList>
    </citation>
    <scope>NUCLEOTIDE SEQUENCE</scope>
</reference>
<accession>A0A6J6QNZ8</accession>
<keyword evidence="4" id="KW-0805">Transcription regulation</keyword>
<dbReference type="InterPro" id="IPR005144">
    <property type="entry name" value="ATP-cone_dom"/>
</dbReference>
<evidence type="ECO:0000256" key="6">
    <source>
        <dbReference type="ARBA" id="ARBA00023163"/>
    </source>
</evidence>
<dbReference type="EMBL" id="CAFBOF010000016">
    <property type="protein sequence ID" value="CAB4977347.1"/>
    <property type="molecule type" value="Genomic_DNA"/>
</dbReference>
<name>A0A6J6QNZ8_9ZZZZ</name>
<evidence type="ECO:0000259" key="8">
    <source>
        <dbReference type="PROSITE" id="PS51161"/>
    </source>
</evidence>
<dbReference type="EMBL" id="CAFBPQ010000070">
    <property type="protein sequence ID" value="CAB5032104.1"/>
    <property type="molecule type" value="Genomic_DNA"/>
</dbReference>
<dbReference type="InterPro" id="IPR003796">
    <property type="entry name" value="RNR_NrdR-like"/>
</dbReference>
<evidence type="ECO:0000313" key="11">
    <source>
        <dbReference type="EMBL" id="CAB4977347.1"/>
    </source>
</evidence>
<dbReference type="GO" id="GO:0003677">
    <property type="term" value="F:DNA binding"/>
    <property type="evidence" value="ECO:0007669"/>
    <property type="project" value="UniProtKB-KW"/>
</dbReference>
<dbReference type="PROSITE" id="PS51161">
    <property type="entry name" value="ATP_CONE"/>
    <property type="match status" value="1"/>
</dbReference>
<evidence type="ECO:0000256" key="7">
    <source>
        <dbReference type="SAM" id="MobiDB-lite"/>
    </source>
</evidence>
<dbReference type="AlphaFoldDB" id="A0A6J6QNZ8"/>
<organism evidence="9">
    <name type="scientific">freshwater metagenome</name>
    <dbReference type="NCBI Taxonomy" id="449393"/>
    <lineage>
        <taxon>unclassified sequences</taxon>
        <taxon>metagenomes</taxon>
        <taxon>ecological metagenomes</taxon>
    </lineage>
</organism>
<dbReference type="Pfam" id="PF03477">
    <property type="entry name" value="ATP-cone"/>
    <property type="match status" value="1"/>
</dbReference>
<dbReference type="GO" id="GO:0008270">
    <property type="term" value="F:zinc ion binding"/>
    <property type="evidence" value="ECO:0007669"/>
    <property type="project" value="InterPro"/>
</dbReference>
<evidence type="ECO:0000256" key="4">
    <source>
        <dbReference type="ARBA" id="ARBA00023015"/>
    </source>
</evidence>
<dbReference type="HAMAP" id="MF_00440">
    <property type="entry name" value="NrdR"/>
    <property type="match status" value="1"/>
</dbReference>
<dbReference type="GO" id="GO:0005524">
    <property type="term" value="F:ATP binding"/>
    <property type="evidence" value="ECO:0007669"/>
    <property type="project" value="UniProtKB-KW"/>
</dbReference>
<evidence type="ECO:0000256" key="2">
    <source>
        <dbReference type="ARBA" id="ARBA00022741"/>
    </source>
</evidence>
<dbReference type="EMBL" id="CAFBMM010000010">
    <property type="protein sequence ID" value="CAB4899605.1"/>
    <property type="molecule type" value="Genomic_DNA"/>
</dbReference>
<evidence type="ECO:0000313" key="12">
    <source>
        <dbReference type="EMBL" id="CAB5032104.1"/>
    </source>
</evidence>
<feature type="region of interest" description="Disordered" evidence="7">
    <location>
        <begin position="1"/>
        <end position="24"/>
    </location>
</feature>
<feature type="compositionally biased region" description="Basic and acidic residues" evidence="7">
    <location>
        <begin position="9"/>
        <end position="24"/>
    </location>
</feature>
<keyword evidence="3" id="KW-0067">ATP-binding</keyword>
<protein>
    <submittedName>
        <fullName evidence="9">Unannotated protein</fullName>
    </submittedName>
</protein>
<sequence>MNCPYCQADDDKVVDSRPSEDGGAVRRRRECLSCGRRYTTHERAVELPLMVVKRSGLREPFDRAKIADGIEKALAGAEIAPEALEAIVDGIEEDARASAPEVASEQLGLGVLERLREVDQVSYLRFASVYKGFNAAADFEREAVELGKATEPKRPR</sequence>
<evidence type="ECO:0000256" key="1">
    <source>
        <dbReference type="ARBA" id="ARBA00022491"/>
    </source>
</evidence>
<gene>
    <name evidence="9" type="ORF">UFOPK2683_00083</name>
    <name evidence="10" type="ORF">UFOPK3605_00411</name>
    <name evidence="11" type="ORF">UFOPK3897_00890</name>
    <name evidence="12" type="ORF">UFOPK4121_01491</name>
</gene>
<dbReference type="PANTHER" id="PTHR30455:SF2">
    <property type="entry name" value="TRANSCRIPTIONAL REPRESSOR NRDR"/>
    <property type="match status" value="1"/>
</dbReference>
<feature type="domain" description="ATP-cone" evidence="8">
    <location>
        <begin position="49"/>
        <end position="138"/>
    </location>
</feature>